<keyword evidence="5" id="KW-0411">Iron-sulfur</keyword>
<dbReference type="GO" id="GO:0051536">
    <property type="term" value="F:iron-sulfur cluster binding"/>
    <property type="evidence" value="ECO:0007669"/>
    <property type="project" value="UniProtKB-KW"/>
</dbReference>
<evidence type="ECO:0000256" key="5">
    <source>
        <dbReference type="ARBA" id="ARBA00023014"/>
    </source>
</evidence>
<proteinExistence type="predicted"/>
<dbReference type="PANTHER" id="PTHR43273:SF8">
    <property type="entry name" value="RADICAL SAM DOMAIN PROTEIN"/>
    <property type="match status" value="1"/>
</dbReference>
<dbReference type="PANTHER" id="PTHR43273">
    <property type="entry name" value="ANAEROBIC SULFATASE-MATURATING ENZYME HOMOLOG ASLB-RELATED"/>
    <property type="match status" value="1"/>
</dbReference>
<dbReference type="Pfam" id="PF04055">
    <property type="entry name" value="Radical_SAM"/>
    <property type="match status" value="1"/>
</dbReference>
<dbReference type="GO" id="GO:0016491">
    <property type="term" value="F:oxidoreductase activity"/>
    <property type="evidence" value="ECO:0007669"/>
    <property type="project" value="InterPro"/>
</dbReference>
<evidence type="ECO:0000256" key="3">
    <source>
        <dbReference type="ARBA" id="ARBA00022723"/>
    </source>
</evidence>
<keyword evidence="2" id="KW-0949">S-adenosyl-L-methionine</keyword>
<dbReference type="SFLD" id="SFLDG01386">
    <property type="entry name" value="main_SPASM_domain-containing"/>
    <property type="match status" value="1"/>
</dbReference>
<dbReference type="NCBIfam" id="TIGR03978">
    <property type="entry name" value="rSAM_paired_1"/>
    <property type="match status" value="1"/>
</dbReference>
<dbReference type="SFLD" id="SFLDG01384">
    <property type="entry name" value="thioether_bond_formation_requi"/>
    <property type="match status" value="1"/>
</dbReference>
<dbReference type="AlphaFoldDB" id="A0A450WDH2"/>
<dbReference type="EMBL" id="CAADFN010000012">
    <property type="protein sequence ID" value="VFK15038.1"/>
    <property type="molecule type" value="Genomic_DNA"/>
</dbReference>
<feature type="domain" description="Radical SAM core" evidence="6">
    <location>
        <begin position="181"/>
        <end position="410"/>
    </location>
</feature>
<keyword evidence="4" id="KW-0408">Iron</keyword>
<evidence type="ECO:0000313" key="7">
    <source>
        <dbReference type="EMBL" id="VFK15038.1"/>
    </source>
</evidence>
<evidence type="ECO:0000256" key="1">
    <source>
        <dbReference type="ARBA" id="ARBA00001966"/>
    </source>
</evidence>
<dbReference type="GO" id="GO:0046872">
    <property type="term" value="F:metal ion binding"/>
    <property type="evidence" value="ECO:0007669"/>
    <property type="project" value="UniProtKB-KW"/>
</dbReference>
<keyword evidence="3" id="KW-0479">Metal-binding</keyword>
<dbReference type="SUPFAM" id="SSF102114">
    <property type="entry name" value="Radical SAM enzymes"/>
    <property type="match status" value="1"/>
</dbReference>
<organism evidence="7">
    <name type="scientific">Candidatus Kentrum sp. LFY</name>
    <dbReference type="NCBI Taxonomy" id="2126342"/>
    <lineage>
        <taxon>Bacteria</taxon>
        <taxon>Pseudomonadati</taxon>
        <taxon>Pseudomonadota</taxon>
        <taxon>Gammaproteobacteria</taxon>
        <taxon>Candidatus Kentrum</taxon>
    </lineage>
</organism>
<dbReference type="InterPro" id="IPR058240">
    <property type="entry name" value="rSAM_sf"/>
</dbReference>
<name>A0A450WDH2_9GAMM</name>
<dbReference type="SFLD" id="SFLDS00029">
    <property type="entry name" value="Radical_SAM"/>
    <property type="match status" value="1"/>
</dbReference>
<evidence type="ECO:0000256" key="2">
    <source>
        <dbReference type="ARBA" id="ARBA00022691"/>
    </source>
</evidence>
<accession>A0A450WDH2</accession>
<dbReference type="CDD" id="cd01335">
    <property type="entry name" value="Radical_SAM"/>
    <property type="match status" value="1"/>
</dbReference>
<comment type="cofactor">
    <cofactor evidence="1">
        <name>[4Fe-4S] cluster</name>
        <dbReference type="ChEBI" id="CHEBI:49883"/>
    </cofactor>
</comment>
<dbReference type="InterPro" id="IPR023867">
    <property type="entry name" value="Sulphatase_maturase_rSAM"/>
</dbReference>
<evidence type="ECO:0000256" key="4">
    <source>
        <dbReference type="ARBA" id="ARBA00023004"/>
    </source>
</evidence>
<dbReference type="PROSITE" id="PS51918">
    <property type="entry name" value="RADICAL_SAM"/>
    <property type="match status" value="1"/>
</dbReference>
<sequence length="585" mass="66211">MKLTRLVDNGLYLKKSLAAAREAYRDYCEVRVIPQSNGYAEITVSVKAQFSSESRQILLEFWNYFLDSSCQNHFDKENQFPKYQAATSLPSKKYPDKISSDYSLLPFRFDRREKGDYLLVNEVGEFTVLSKSDFDAFVTGVLRQTSPVYATLRARHFLADGSGSAHFNLLSSKYRTKKSFLEGFTKLHIFVTTLRCNQSCPYCQVSRQNRSAGAYDMGQETLKRSVDLMLTSSAPSVTMEFQGGEPLLNFELIKTGVLYAKEKNQQAEKHCNFVVCTNLTTLSDEHLQFFEEHNVQISTSLDGPDYVHDRHRPVGKNASHAIVVRNIRRAQEALGRHAVSALMTTTRESLKYPKEIVDEYLGLDMGSLFVRDLNPYGFALKAKSVLGYSPEAFLEFYKKVLGYIIEINRAGRTFSESFATMILRKILTPWPVGFVDLQSPSGAGIGVVLYNYDGEVYASDESRMLAEMGCSMFRLGNVFEDTYNDLFFGETMQTIASAACNEALAGCSDCAYQTYCGADPVRHYSTQGDIFGHRPTSGYCAKNKGVIKHLFDLLLNADEDMERIFWAWMNQEDVNRIRLPKAVWA</sequence>
<dbReference type="Gene3D" id="3.20.20.70">
    <property type="entry name" value="Aldolase class I"/>
    <property type="match status" value="1"/>
</dbReference>
<reference evidence="7" key="1">
    <citation type="submission" date="2019-02" db="EMBL/GenBank/DDBJ databases">
        <authorList>
            <person name="Gruber-Vodicka R. H."/>
            <person name="Seah K. B. B."/>
        </authorList>
    </citation>
    <scope>NUCLEOTIDE SEQUENCE</scope>
    <source>
        <strain evidence="7">BECK_BY7</strain>
    </source>
</reference>
<dbReference type="InterPro" id="IPR024023">
    <property type="entry name" value="rSAM_paired_HxsB"/>
</dbReference>
<gene>
    <name evidence="7" type="ORF">BECKLFY1418C_GA0070996_101239</name>
</gene>
<dbReference type="InterPro" id="IPR007197">
    <property type="entry name" value="rSAM"/>
</dbReference>
<dbReference type="SFLD" id="SFLDG01067">
    <property type="entry name" value="SPASM/twitch_domain_containing"/>
    <property type="match status" value="1"/>
</dbReference>
<protein>
    <submittedName>
        <fullName evidence="7">His-Xaa-Ser system radical SAM maturase HxsB</fullName>
    </submittedName>
</protein>
<evidence type="ECO:0000259" key="6">
    <source>
        <dbReference type="PROSITE" id="PS51918"/>
    </source>
</evidence>
<dbReference type="InterPro" id="IPR013785">
    <property type="entry name" value="Aldolase_TIM"/>
</dbReference>